<protein>
    <submittedName>
        <fullName evidence="2">Uncharacterized protein</fullName>
    </submittedName>
</protein>
<dbReference type="AlphaFoldDB" id="A0AAV7M7W8"/>
<sequence length="73" mass="7732">MRGSLSRPTGPSQAISGHLRRGMKGEASLMTVGGPHEELRLAALLRNGRRPTRIAGGAVAGWLCQSRRQVQAG</sequence>
<keyword evidence="3" id="KW-1185">Reference proteome</keyword>
<evidence type="ECO:0000313" key="2">
    <source>
        <dbReference type="EMBL" id="KAJ1099219.1"/>
    </source>
</evidence>
<organism evidence="2 3">
    <name type="scientific">Pleurodeles waltl</name>
    <name type="common">Iberian ribbed newt</name>
    <dbReference type="NCBI Taxonomy" id="8319"/>
    <lineage>
        <taxon>Eukaryota</taxon>
        <taxon>Metazoa</taxon>
        <taxon>Chordata</taxon>
        <taxon>Craniata</taxon>
        <taxon>Vertebrata</taxon>
        <taxon>Euteleostomi</taxon>
        <taxon>Amphibia</taxon>
        <taxon>Batrachia</taxon>
        <taxon>Caudata</taxon>
        <taxon>Salamandroidea</taxon>
        <taxon>Salamandridae</taxon>
        <taxon>Pleurodelinae</taxon>
        <taxon>Pleurodeles</taxon>
    </lineage>
</organism>
<accession>A0AAV7M7W8</accession>
<comment type="caution">
    <text evidence="2">The sequence shown here is derived from an EMBL/GenBank/DDBJ whole genome shotgun (WGS) entry which is preliminary data.</text>
</comment>
<proteinExistence type="predicted"/>
<feature type="region of interest" description="Disordered" evidence="1">
    <location>
        <begin position="1"/>
        <end position="28"/>
    </location>
</feature>
<reference evidence="2" key="1">
    <citation type="journal article" date="2022" name="bioRxiv">
        <title>Sequencing and chromosome-scale assembly of the giantPleurodeles waltlgenome.</title>
        <authorList>
            <person name="Brown T."/>
            <person name="Elewa A."/>
            <person name="Iarovenko S."/>
            <person name="Subramanian E."/>
            <person name="Araus A.J."/>
            <person name="Petzold A."/>
            <person name="Susuki M."/>
            <person name="Suzuki K.-i.T."/>
            <person name="Hayashi T."/>
            <person name="Toyoda A."/>
            <person name="Oliveira C."/>
            <person name="Osipova E."/>
            <person name="Leigh N.D."/>
            <person name="Simon A."/>
            <person name="Yun M.H."/>
        </authorList>
    </citation>
    <scope>NUCLEOTIDE SEQUENCE</scope>
    <source>
        <strain evidence="2">20211129_DDA</strain>
        <tissue evidence="2">Liver</tissue>
    </source>
</reference>
<evidence type="ECO:0000313" key="3">
    <source>
        <dbReference type="Proteomes" id="UP001066276"/>
    </source>
</evidence>
<feature type="compositionally biased region" description="Polar residues" evidence="1">
    <location>
        <begin position="1"/>
        <end position="15"/>
    </location>
</feature>
<dbReference type="EMBL" id="JANPWB010000014">
    <property type="protein sequence ID" value="KAJ1099219.1"/>
    <property type="molecule type" value="Genomic_DNA"/>
</dbReference>
<name>A0AAV7M7W8_PLEWA</name>
<evidence type="ECO:0000256" key="1">
    <source>
        <dbReference type="SAM" id="MobiDB-lite"/>
    </source>
</evidence>
<dbReference type="Proteomes" id="UP001066276">
    <property type="component" value="Chromosome 10"/>
</dbReference>
<gene>
    <name evidence="2" type="ORF">NDU88_004323</name>
</gene>